<dbReference type="PANTHER" id="PTHR44013:SF1">
    <property type="entry name" value="ZINC-TYPE ALCOHOL DEHYDROGENASE-LIKE PROTEIN C16A3.02C"/>
    <property type="match status" value="1"/>
</dbReference>
<dbReference type="OrthoDB" id="9792162at2"/>
<accession>A0A0H2VFS6</accession>
<dbReference type="SUPFAM" id="SSF51735">
    <property type="entry name" value="NAD(P)-binding Rossmann-fold domains"/>
    <property type="match status" value="1"/>
</dbReference>
<proteinExistence type="predicted"/>
<dbReference type="PATRIC" id="fig|176280.10.peg.90"/>
<dbReference type="RefSeq" id="WP_002505900.1">
    <property type="nucleotide sequence ID" value="NC_004461.1"/>
</dbReference>
<dbReference type="SMART" id="SM00829">
    <property type="entry name" value="PKS_ER"/>
    <property type="match status" value="1"/>
</dbReference>
<dbReference type="Pfam" id="PF08240">
    <property type="entry name" value="ADH_N"/>
    <property type="match status" value="1"/>
</dbReference>
<evidence type="ECO:0000259" key="1">
    <source>
        <dbReference type="SMART" id="SM00829"/>
    </source>
</evidence>
<dbReference type="SUPFAM" id="SSF50129">
    <property type="entry name" value="GroES-like"/>
    <property type="match status" value="1"/>
</dbReference>
<dbReference type="Pfam" id="PF13602">
    <property type="entry name" value="ADH_zinc_N_2"/>
    <property type="match status" value="1"/>
</dbReference>
<dbReference type="Gene3D" id="3.90.180.10">
    <property type="entry name" value="Medium-chain alcohol dehydrogenases, catalytic domain"/>
    <property type="match status" value="1"/>
</dbReference>
<dbReference type="InterPro" id="IPR036291">
    <property type="entry name" value="NAD(P)-bd_dom_sf"/>
</dbReference>
<sequence length="315" mass="34721">MRKVSYNEHGGPKVLEYSDNNEVPSIESNEILVKVISTSFNPADAMIREGMLKDVLPIAFPFTPNVDVAGKIEKVGPDVKNFNVGDNIIGFLNMHENGAAADYVVTHPENLVLAPSNISIEDSGVIPSVSLTAWQALFDHYHLQSNDRILITGAAGGVGTFAVQLAKDRGAYVIGTASERSYELLQDINIDEIINYKTEEVTKDRTGKLDYILNLAPISSEGLEQLLPLLKKGGTLVSTLNTVTDQALDKYDVNVVRMAVTMNQEELDQIVNKIDNGNIKPIITKRDTLENLQMIHENRNDYNGKVLITVNEKND</sequence>
<organism evidence="2 3">
    <name type="scientific">Staphylococcus epidermidis (strain ATCC 12228 / FDA PCI 1200)</name>
    <dbReference type="NCBI Taxonomy" id="176280"/>
    <lineage>
        <taxon>Bacteria</taxon>
        <taxon>Bacillati</taxon>
        <taxon>Bacillota</taxon>
        <taxon>Bacilli</taxon>
        <taxon>Bacillales</taxon>
        <taxon>Staphylococcaceae</taxon>
        <taxon>Staphylococcus</taxon>
    </lineage>
</organism>
<dbReference type="HOGENOM" id="CLU_026673_3_3_9"/>
<reference evidence="2 3" key="1">
    <citation type="journal article" date="2003" name="Mol. Microbiol.">
        <title>Genome-based analysis of virulence genes in a non-biofilm-forming Staphylococcus epidermidis strain (ATCC 12228).</title>
        <authorList>
            <person name="Zhang Y.Q."/>
            <person name="Ren S.X."/>
            <person name="Li H.L."/>
            <person name="Wang Y.X."/>
            <person name="Fu G."/>
            <person name="Yang J."/>
            <person name="Qin Z.Q."/>
            <person name="Miao Y.G."/>
            <person name="Wang W.Y."/>
            <person name="Chen R.S."/>
            <person name="Shen Y."/>
            <person name="Chen Z."/>
            <person name="Yuan Z.H."/>
            <person name="Zhao G.P."/>
            <person name="Qu D."/>
            <person name="Danchin A."/>
            <person name="Wen Y.M."/>
        </authorList>
    </citation>
    <scope>NUCLEOTIDE SEQUENCE [LARGE SCALE GENOMIC DNA]</scope>
    <source>
        <strain evidence="3">ATCC 12228 / FDA PCI 1200</strain>
    </source>
</reference>
<dbReference type="AlphaFoldDB" id="A0A0H2VFS6"/>
<evidence type="ECO:0000313" key="3">
    <source>
        <dbReference type="Proteomes" id="UP000001411"/>
    </source>
</evidence>
<dbReference type="GO" id="GO:0016491">
    <property type="term" value="F:oxidoreductase activity"/>
    <property type="evidence" value="ECO:0007669"/>
    <property type="project" value="InterPro"/>
</dbReference>
<dbReference type="InterPro" id="IPR013154">
    <property type="entry name" value="ADH-like_N"/>
</dbReference>
<dbReference type="EMBL" id="AE015929">
    <property type="protein sequence ID" value="AAO03693.1"/>
    <property type="molecule type" value="Genomic_DNA"/>
</dbReference>
<dbReference type="InterPro" id="IPR020843">
    <property type="entry name" value="ER"/>
</dbReference>
<name>A0A0H2VFS6_STAES</name>
<dbReference type="InterPro" id="IPR052733">
    <property type="entry name" value="Chloroplast_QOR"/>
</dbReference>
<dbReference type="eggNOG" id="COG0604">
    <property type="taxonomic scope" value="Bacteria"/>
</dbReference>
<dbReference type="GO" id="GO:0016829">
    <property type="term" value="F:lyase activity"/>
    <property type="evidence" value="ECO:0007669"/>
    <property type="project" value="UniProtKB-KW"/>
</dbReference>
<gene>
    <name evidence="2" type="ordered locus">SE_0096</name>
</gene>
<keyword evidence="2" id="KW-0456">Lyase</keyword>
<dbReference type="PANTHER" id="PTHR44013">
    <property type="entry name" value="ZINC-TYPE ALCOHOL DEHYDROGENASE-LIKE PROTEIN C16A3.02C"/>
    <property type="match status" value="1"/>
</dbReference>
<dbReference type="InterPro" id="IPR002364">
    <property type="entry name" value="Quin_OxRdtase/zeta-crystal_CS"/>
</dbReference>
<dbReference type="PROSITE" id="PS01162">
    <property type="entry name" value="QOR_ZETA_CRYSTAL"/>
    <property type="match status" value="1"/>
</dbReference>
<dbReference type="Proteomes" id="UP000001411">
    <property type="component" value="Chromosome"/>
</dbReference>
<dbReference type="InterPro" id="IPR011032">
    <property type="entry name" value="GroES-like_sf"/>
</dbReference>
<evidence type="ECO:0000313" key="2">
    <source>
        <dbReference type="EMBL" id="AAO03693.1"/>
    </source>
</evidence>
<dbReference type="KEGG" id="sep:SE_0096"/>
<protein>
    <submittedName>
        <fullName evidence="2">Alginate lyase</fullName>
    </submittedName>
</protein>
<dbReference type="Gene3D" id="3.40.50.720">
    <property type="entry name" value="NAD(P)-binding Rossmann-like Domain"/>
    <property type="match status" value="1"/>
</dbReference>
<feature type="domain" description="Enoyl reductase (ER)" evidence="1">
    <location>
        <begin position="10"/>
        <end position="308"/>
    </location>
</feature>
<dbReference type="GO" id="GO:0008270">
    <property type="term" value="F:zinc ion binding"/>
    <property type="evidence" value="ECO:0007669"/>
    <property type="project" value="InterPro"/>
</dbReference>
<dbReference type="CDD" id="cd05289">
    <property type="entry name" value="MDR_like_2"/>
    <property type="match status" value="1"/>
</dbReference>